<dbReference type="PANTHER" id="PTHR36573">
    <property type="entry name" value="INTERMEMBRANE PHOSPHOLIPID TRANSPORT SYSTEM BINDING PROTEIN MLAC"/>
    <property type="match status" value="1"/>
</dbReference>
<sequence length="203" mass="23203">MSRLYFLAPVFLATLSVCAPADPVACVEPVAVVEEMAQELQTRLGAVCKEADISEIKQLIKEIVIPHVDVTFIVKQVLGRKYWYDATKEEHQKIEELMEDLMVNQYAVAFNCRFLSGDVTFHPLRDDISKYLRVSSTVSLSDQESYSMKYALRCTDNKEWRLYDFIFNGFSLGQTYRSQFSQILKSGGAQGLIQFLEKELSDD</sequence>
<feature type="chain" id="PRO_5047508762" evidence="1">
    <location>
        <begin position="22"/>
        <end position="203"/>
    </location>
</feature>
<dbReference type="Pfam" id="PF05494">
    <property type="entry name" value="MlaC"/>
    <property type="match status" value="1"/>
</dbReference>
<reference evidence="2 3" key="1">
    <citation type="journal article" date="2022" name="Nat. Microbiol.">
        <title>The microbiome of a bacterivorous marine choanoflagellate contains a resource-demanding obligate bacterial associate.</title>
        <authorList>
            <person name="Needham D.M."/>
            <person name="Poirier C."/>
            <person name="Bachy C."/>
            <person name="George E.E."/>
            <person name="Wilken S."/>
            <person name="Yung C.C.M."/>
            <person name="Limardo A.J."/>
            <person name="Morando M."/>
            <person name="Sudek L."/>
            <person name="Malmstrom R.R."/>
            <person name="Keeling P.J."/>
            <person name="Santoro A.E."/>
            <person name="Worden A.Z."/>
        </authorList>
    </citation>
    <scope>NUCLEOTIDE SEQUENCE [LARGE SCALE GENOMIC DNA]</scope>
    <source>
        <strain evidence="2 3">Comchoano-1</strain>
    </source>
</reference>
<dbReference type="RefSeq" id="WP_258568233.1">
    <property type="nucleotide sequence ID" value="NZ_CP092900.1"/>
</dbReference>
<evidence type="ECO:0000313" key="3">
    <source>
        <dbReference type="Proteomes" id="UP001055955"/>
    </source>
</evidence>
<dbReference type="InterPro" id="IPR008869">
    <property type="entry name" value="MlaC/ttg2D"/>
</dbReference>
<accession>A0ABY5DIM2</accession>
<evidence type="ECO:0000313" key="2">
    <source>
        <dbReference type="EMBL" id="UTC24450.1"/>
    </source>
</evidence>
<keyword evidence="3" id="KW-1185">Reference proteome</keyword>
<gene>
    <name evidence="2" type="ORF">MMH89_04355</name>
</gene>
<proteinExistence type="predicted"/>
<organism evidence="2 3">
    <name type="scientific">Candidatus Comchoanobacter bicostacola</name>
    <dbReference type="NCBI Taxonomy" id="2919598"/>
    <lineage>
        <taxon>Bacteria</taxon>
        <taxon>Pseudomonadati</taxon>
        <taxon>Pseudomonadota</taxon>
        <taxon>Gammaproteobacteria</taxon>
        <taxon>Candidatus Comchoanobacterales</taxon>
        <taxon>Candidatus Comchoanobacteraceae</taxon>
        <taxon>Candidatus Comchoanobacter</taxon>
    </lineage>
</organism>
<keyword evidence="1" id="KW-0732">Signal</keyword>
<name>A0ABY5DIM2_9GAMM</name>
<dbReference type="PANTHER" id="PTHR36573:SF1">
    <property type="entry name" value="INTERMEMBRANE PHOSPHOLIPID TRANSPORT SYSTEM BINDING PROTEIN MLAC"/>
    <property type="match status" value="1"/>
</dbReference>
<dbReference type="InterPro" id="IPR042245">
    <property type="entry name" value="Tgt2/MlaC_sf"/>
</dbReference>
<dbReference type="Proteomes" id="UP001055955">
    <property type="component" value="Chromosome"/>
</dbReference>
<dbReference type="EMBL" id="CP092900">
    <property type="protein sequence ID" value="UTC24450.1"/>
    <property type="molecule type" value="Genomic_DNA"/>
</dbReference>
<evidence type="ECO:0000256" key="1">
    <source>
        <dbReference type="SAM" id="SignalP"/>
    </source>
</evidence>
<feature type="signal peptide" evidence="1">
    <location>
        <begin position="1"/>
        <end position="21"/>
    </location>
</feature>
<protein>
    <submittedName>
        <fullName evidence="2">ABC transporter substrate-binding protein</fullName>
    </submittedName>
</protein>
<dbReference type="Gene3D" id="3.10.450.710">
    <property type="entry name" value="Tgt2/MlaC"/>
    <property type="match status" value="1"/>
</dbReference>